<dbReference type="Proteomes" id="UP000002668">
    <property type="component" value="Genome"/>
</dbReference>
<dbReference type="VEuPathDB" id="FungiDB:LEMA_P035740.1"/>
<organism evidence="2">
    <name type="scientific">Leptosphaeria maculans (strain JN3 / isolate v23.1.3 / race Av1-4-5-6-7-8)</name>
    <name type="common">Blackleg fungus</name>
    <name type="synonym">Phoma lingam</name>
    <dbReference type="NCBI Taxonomy" id="985895"/>
    <lineage>
        <taxon>Eukaryota</taxon>
        <taxon>Fungi</taxon>
        <taxon>Dikarya</taxon>
        <taxon>Ascomycota</taxon>
        <taxon>Pezizomycotina</taxon>
        <taxon>Dothideomycetes</taxon>
        <taxon>Pleosporomycetidae</taxon>
        <taxon>Pleosporales</taxon>
        <taxon>Pleosporineae</taxon>
        <taxon>Leptosphaeriaceae</taxon>
        <taxon>Plenodomus</taxon>
        <taxon>Plenodomus lingam/Leptosphaeria maculans species complex</taxon>
    </lineage>
</organism>
<proteinExistence type="predicted"/>
<dbReference type="HOGENOM" id="CLU_2197438_0_0_1"/>
<protein>
    <submittedName>
        <fullName evidence="1">Predicted protein</fullName>
    </submittedName>
</protein>
<dbReference type="AlphaFoldDB" id="E4ZRQ3"/>
<keyword evidence="2" id="KW-1185">Reference proteome</keyword>
<accession>E4ZRQ3</accession>
<name>E4ZRQ3_LEPMJ</name>
<evidence type="ECO:0000313" key="2">
    <source>
        <dbReference type="Proteomes" id="UP000002668"/>
    </source>
</evidence>
<evidence type="ECO:0000313" key="1">
    <source>
        <dbReference type="EMBL" id="CBX93900.1"/>
    </source>
</evidence>
<dbReference type="InParanoid" id="E4ZRQ3"/>
<reference evidence="2" key="1">
    <citation type="journal article" date="2011" name="Nat. Commun.">
        <title>Effector diversification within compartments of the Leptosphaeria maculans genome affected by Repeat-Induced Point mutations.</title>
        <authorList>
            <person name="Rouxel T."/>
            <person name="Grandaubert J."/>
            <person name="Hane J.K."/>
            <person name="Hoede C."/>
            <person name="van de Wouw A.P."/>
            <person name="Couloux A."/>
            <person name="Dominguez V."/>
            <person name="Anthouard V."/>
            <person name="Bally P."/>
            <person name="Bourras S."/>
            <person name="Cozijnsen A.J."/>
            <person name="Ciuffetti L.M."/>
            <person name="Degrave A."/>
            <person name="Dilmaghani A."/>
            <person name="Duret L."/>
            <person name="Fudal I."/>
            <person name="Goodwin S.B."/>
            <person name="Gout L."/>
            <person name="Glaser N."/>
            <person name="Linglin J."/>
            <person name="Kema G.H.J."/>
            <person name="Lapalu N."/>
            <person name="Lawrence C.B."/>
            <person name="May K."/>
            <person name="Meyer M."/>
            <person name="Ollivier B."/>
            <person name="Poulain J."/>
            <person name="Schoch C.L."/>
            <person name="Simon A."/>
            <person name="Spatafora J.W."/>
            <person name="Stachowiak A."/>
            <person name="Turgeon B.G."/>
            <person name="Tyler B.M."/>
            <person name="Vincent D."/>
            <person name="Weissenbach J."/>
            <person name="Amselem J."/>
            <person name="Quesneville H."/>
            <person name="Oliver R.P."/>
            <person name="Wincker P."/>
            <person name="Balesdent M.-H."/>
            <person name="Howlett B.J."/>
        </authorList>
    </citation>
    <scope>NUCLEOTIDE SEQUENCE [LARGE SCALE GENOMIC DNA]</scope>
    <source>
        <strain evidence="2">JN3 / isolate v23.1.3 / race Av1-4-5-6-7-8</strain>
    </source>
</reference>
<dbReference type="EMBL" id="FP929116">
    <property type="protein sequence ID" value="CBX93900.1"/>
    <property type="molecule type" value="Genomic_DNA"/>
</dbReference>
<sequence length="108" mass="11760">MLLTEFLGNDVPTTPELITLDLFSVATILRSVRRGQPRFQQALARLPHHSRAVCHVPSRALDHTSPVPGTLFSFRAARLVTLLGVRPDAFPHAISVQHAHLGSPGANI</sequence>
<gene>
    <name evidence="1" type="ORF">LEMA_P035740.1</name>
</gene>